<dbReference type="Pfam" id="PF01247">
    <property type="entry name" value="Ribosomal_L35Ae"/>
    <property type="match status" value="1"/>
</dbReference>
<proteinExistence type="inferred from homology"/>
<dbReference type="AlphaFoldDB" id="A0AAE1EWH0"/>
<evidence type="ECO:0000256" key="1">
    <source>
        <dbReference type="ARBA" id="ARBA00009269"/>
    </source>
</evidence>
<dbReference type="EMBL" id="JAWQEG010004125">
    <property type="protein sequence ID" value="KAK3862935.1"/>
    <property type="molecule type" value="Genomic_DNA"/>
</dbReference>
<sequence length="157" mass="17575">MKGYSPPPAPPTPGPPSPSCLPFVNNPEAGRMADEKPKTTKPKKPVKRPGRLYAKAVFMGYKRGQRQQHEGTALLKVEGAKTKDDGRYYVGKRCAYVYKCKKKTKCPNGRKSNLRVMWGKVTRIHGNSGGVRAKFKRNLPSTAMGRRIRIMMYPSSH</sequence>
<evidence type="ECO:0000256" key="4">
    <source>
        <dbReference type="ARBA" id="ARBA00035228"/>
    </source>
</evidence>
<keyword evidence="2" id="KW-0689">Ribosomal protein</keyword>
<evidence type="ECO:0000313" key="7">
    <source>
        <dbReference type="EMBL" id="KAK3862935.1"/>
    </source>
</evidence>
<feature type="compositionally biased region" description="Pro residues" evidence="6">
    <location>
        <begin position="1"/>
        <end position="19"/>
    </location>
</feature>
<reference evidence="7" key="1">
    <citation type="submission" date="2023-10" db="EMBL/GenBank/DDBJ databases">
        <title>Genome assemblies of two species of porcelain crab, Petrolisthes cinctipes and Petrolisthes manimaculis (Anomura: Porcellanidae).</title>
        <authorList>
            <person name="Angst P."/>
        </authorList>
    </citation>
    <scope>NUCLEOTIDE SEQUENCE</scope>
    <source>
        <strain evidence="7">PB745_01</strain>
        <tissue evidence="7">Gill</tissue>
    </source>
</reference>
<comment type="caution">
    <text evidence="7">The sequence shown here is derived from an EMBL/GenBank/DDBJ whole genome shotgun (WGS) entry which is preliminary data.</text>
</comment>
<dbReference type="GO" id="GO:0005840">
    <property type="term" value="C:ribosome"/>
    <property type="evidence" value="ECO:0007669"/>
    <property type="project" value="UniProtKB-KW"/>
</dbReference>
<dbReference type="SUPFAM" id="SSF50447">
    <property type="entry name" value="Translation proteins"/>
    <property type="match status" value="1"/>
</dbReference>
<dbReference type="GO" id="GO:0003735">
    <property type="term" value="F:structural constituent of ribosome"/>
    <property type="evidence" value="ECO:0007669"/>
    <property type="project" value="InterPro"/>
</dbReference>
<dbReference type="InterPro" id="IPR001780">
    <property type="entry name" value="Ribosomal_eL33"/>
</dbReference>
<protein>
    <recommendedName>
        <fullName evidence="4">Large ribosomal subunit protein eL33</fullName>
    </recommendedName>
    <alternativeName>
        <fullName evidence="5">60S ribosomal protein L35a</fullName>
    </alternativeName>
</protein>
<dbReference type="InterPro" id="IPR018266">
    <property type="entry name" value="Ribosomal_eL33_CS"/>
</dbReference>
<gene>
    <name evidence="7" type="ORF">Pcinc_031243</name>
</gene>
<evidence type="ECO:0000256" key="5">
    <source>
        <dbReference type="ARBA" id="ARBA00035530"/>
    </source>
</evidence>
<dbReference type="FunFam" id="2.40.10.190:FF:000001">
    <property type="entry name" value="60S ribosomal protein L35a"/>
    <property type="match status" value="1"/>
</dbReference>
<evidence type="ECO:0000256" key="3">
    <source>
        <dbReference type="ARBA" id="ARBA00023274"/>
    </source>
</evidence>
<dbReference type="PROSITE" id="PS01105">
    <property type="entry name" value="RIBOSOMAL_L35AE"/>
    <property type="match status" value="1"/>
</dbReference>
<dbReference type="HAMAP" id="MF_00573">
    <property type="entry name" value="Ribosomal_eL33"/>
    <property type="match status" value="1"/>
</dbReference>
<evidence type="ECO:0000256" key="6">
    <source>
        <dbReference type="SAM" id="MobiDB-lite"/>
    </source>
</evidence>
<dbReference type="InterPro" id="IPR038661">
    <property type="entry name" value="Ribosomal_eL33_sf"/>
</dbReference>
<feature type="compositionally biased region" description="Basic residues" evidence="6">
    <location>
        <begin position="39"/>
        <end position="49"/>
    </location>
</feature>
<dbReference type="PANTHER" id="PTHR10902">
    <property type="entry name" value="60S RIBOSOMAL PROTEIN L35A"/>
    <property type="match status" value="1"/>
</dbReference>
<dbReference type="Gene3D" id="2.40.10.190">
    <property type="entry name" value="translation elongation factor selb, chain A, domain 4"/>
    <property type="match status" value="1"/>
</dbReference>
<keyword evidence="8" id="KW-1185">Reference proteome</keyword>
<dbReference type="GO" id="GO:1990904">
    <property type="term" value="C:ribonucleoprotein complex"/>
    <property type="evidence" value="ECO:0007669"/>
    <property type="project" value="UniProtKB-KW"/>
</dbReference>
<evidence type="ECO:0000313" key="8">
    <source>
        <dbReference type="Proteomes" id="UP001286313"/>
    </source>
</evidence>
<feature type="region of interest" description="Disordered" evidence="6">
    <location>
        <begin position="1"/>
        <end position="49"/>
    </location>
</feature>
<dbReference type="GO" id="GO:0006412">
    <property type="term" value="P:translation"/>
    <property type="evidence" value="ECO:0007669"/>
    <property type="project" value="InterPro"/>
</dbReference>
<accession>A0AAE1EWH0</accession>
<name>A0AAE1EWH0_PETCI</name>
<comment type="similarity">
    <text evidence="1">Belongs to the eukaryotic ribosomal protein eL33 family.</text>
</comment>
<organism evidence="7 8">
    <name type="scientific">Petrolisthes cinctipes</name>
    <name type="common">Flat porcelain crab</name>
    <dbReference type="NCBI Taxonomy" id="88211"/>
    <lineage>
        <taxon>Eukaryota</taxon>
        <taxon>Metazoa</taxon>
        <taxon>Ecdysozoa</taxon>
        <taxon>Arthropoda</taxon>
        <taxon>Crustacea</taxon>
        <taxon>Multicrustacea</taxon>
        <taxon>Malacostraca</taxon>
        <taxon>Eumalacostraca</taxon>
        <taxon>Eucarida</taxon>
        <taxon>Decapoda</taxon>
        <taxon>Pleocyemata</taxon>
        <taxon>Anomura</taxon>
        <taxon>Galatheoidea</taxon>
        <taxon>Porcellanidae</taxon>
        <taxon>Petrolisthes</taxon>
    </lineage>
</organism>
<dbReference type="Proteomes" id="UP001286313">
    <property type="component" value="Unassembled WGS sequence"/>
</dbReference>
<keyword evidence="3" id="KW-0687">Ribonucleoprotein</keyword>
<dbReference type="InterPro" id="IPR009000">
    <property type="entry name" value="Transl_B-barrel_sf"/>
</dbReference>
<evidence type="ECO:0000256" key="2">
    <source>
        <dbReference type="ARBA" id="ARBA00022980"/>
    </source>
</evidence>